<dbReference type="GO" id="GO:0005886">
    <property type="term" value="C:plasma membrane"/>
    <property type="evidence" value="ECO:0007669"/>
    <property type="project" value="TreeGrafter"/>
</dbReference>
<dbReference type="Pfam" id="PF05572">
    <property type="entry name" value="Peptidase_M43"/>
    <property type="match status" value="1"/>
</dbReference>
<dbReference type="SUPFAM" id="SSF55486">
    <property type="entry name" value="Metalloproteases ('zincins'), catalytic domain"/>
    <property type="match status" value="1"/>
</dbReference>
<dbReference type="InterPro" id="IPR024079">
    <property type="entry name" value="MetalloPept_cat_dom_sf"/>
</dbReference>
<feature type="compositionally biased region" description="Polar residues" evidence="7">
    <location>
        <begin position="1"/>
        <end position="10"/>
    </location>
</feature>
<keyword evidence="5 8" id="KW-1133">Transmembrane helix</keyword>
<evidence type="ECO:0000256" key="3">
    <source>
        <dbReference type="ARBA" id="ARBA00009457"/>
    </source>
</evidence>
<proteinExistence type="inferred from homology"/>
<gene>
    <name evidence="10" type="primary">LEM3</name>
    <name evidence="10" type="ORF">LTR09_004196</name>
</gene>
<evidence type="ECO:0000256" key="4">
    <source>
        <dbReference type="ARBA" id="ARBA00022692"/>
    </source>
</evidence>
<reference evidence="10" key="1">
    <citation type="submission" date="2023-04" db="EMBL/GenBank/DDBJ databases">
        <title>Black Yeasts Isolated from many extreme environments.</title>
        <authorList>
            <person name="Coleine C."/>
            <person name="Stajich J.E."/>
            <person name="Selbmann L."/>
        </authorList>
    </citation>
    <scope>NUCLEOTIDE SEQUENCE</scope>
    <source>
        <strain evidence="10">CCFEE 5312</strain>
    </source>
</reference>
<accession>A0AAJ0GD07</accession>
<dbReference type="PANTHER" id="PTHR10926">
    <property type="entry name" value="CELL CYCLE CONTROL PROTEIN 50"/>
    <property type="match status" value="1"/>
</dbReference>
<dbReference type="GO" id="GO:0005783">
    <property type="term" value="C:endoplasmic reticulum"/>
    <property type="evidence" value="ECO:0007669"/>
    <property type="project" value="TreeGrafter"/>
</dbReference>
<comment type="similarity">
    <text evidence="3">Belongs to the CDC50/LEM3 family.</text>
</comment>
<keyword evidence="4 8" id="KW-0812">Transmembrane</keyword>
<name>A0AAJ0GD07_9PEZI</name>
<dbReference type="PANTHER" id="PTHR10926:SF0">
    <property type="entry name" value="CDC50, ISOFORM A"/>
    <property type="match status" value="1"/>
</dbReference>
<sequence length="894" mass="99020">MSQTMEQTDASSSRESEEQEKETKSRRPANTAFRQQRLKAWQPILTPKTVLPLFFAMGIIFAPIGGALLYASAVVQEISIDYSDCNKTAPACPDFGPIPSDKITSHFKNSTDPADAPTWCRDVAQIGYGVDGNHMVRTPQCFIQFWIPEQLSPPVLLYYQLTNFYQNHRRYVQSFDQGQLKGQARDNSSISASNCDPLQTDPETHKAYYPCGLIANSIFNDTYHNLTLLNTVSSDAGSKRYNMTKHNVAWSTDKDLYGKTDYNYSQVMPPPNWREQYPEYSENFPFPDLNTWEAFQVWMRTAGLPAFAKLALRNDDEPMAAGRYQIEVYDYFPVTVYDGTKSILISTRTVMGGRNPFLGIAYIVVGGLCILLGALFTVTQLFKPSRRRQPQTDDPEGPAKRPLSITYPFELGEAAIVLLLMTWSGVWCLTRSSSRQGSDLGKFMYLNHRASPVRIREEVKHSGVKKTLAHNKPILLLSAPGIIPGILALRGVQGYVAGVEWLCSLWLCLSARHKYTRKRPQRHRQSGLDLPASPISTNSAPCPAFRWHSHVYIHSSDLRVPIWPETKPQYSKQHSMKGLSILAAVAGLITLASARGHFVKTNGTHFEDEKTGKQFRHFGCDVSRGHGGKHFNETIEKLHKAHKQHPKVGTRAPRGMIRQTAAQVATPIAVNTYFHIISSTANAGTITQDMATQQMAALNTAYNPYGITLTLADTTFTTNDAWSIAASEADMTALKTALRKGTYKDLNIYFHTDLAGGNLGTCTLPSQVPAGAAASIYVSDGCNVNAATMPGGTMGGYNLGKTAVHETGHWLGLLHTFEGYSCEGDGDMIADTPQESQPTDGCPDKPPKDSCPTVTGVDPIHNYMDYSTDACYEGFTPLQIARIESLWTQFRVGQ</sequence>
<dbReference type="GO" id="GO:0008237">
    <property type="term" value="F:metallopeptidase activity"/>
    <property type="evidence" value="ECO:0007669"/>
    <property type="project" value="InterPro"/>
</dbReference>
<comment type="caution">
    <text evidence="10">The sequence shown here is derived from an EMBL/GenBank/DDBJ whole genome shotgun (WGS) entry which is preliminary data.</text>
</comment>
<feature type="region of interest" description="Disordered" evidence="7">
    <location>
        <begin position="1"/>
        <end position="33"/>
    </location>
</feature>
<keyword evidence="6 8" id="KW-0472">Membrane</keyword>
<feature type="transmembrane region" description="Helical" evidence="8">
    <location>
        <begin position="357"/>
        <end position="378"/>
    </location>
</feature>
<comment type="similarity">
    <text evidence="2">Belongs to the peptidase M43B family.</text>
</comment>
<comment type="subcellular location">
    <subcellularLocation>
        <location evidence="1">Membrane</location>
        <topology evidence="1">Multi-pass membrane protein</topology>
    </subcellularLocation>
</comment>
<evidence type="ECO:0000313" key="11">
    <source>
        <dbReference type="Proteomes" id="UP001271007"/>
    </source>
</evidence>
<feature type="compositionally biased region" description="Basic and acidic residues" evidence="7">
    <location>
        <begin position="12"/>
        <end position="25"/>
    </location>
</feature>
<evidence type="ECO:0000313" key="10">
    <source>
        <dbReference type="EMBL" id="KAK3055036.1"/>
    </source>
</evidence>
<dbReference type="Gene3D" id="3.40.390.10">
    <property type="entry name" value="Collagenase (Catalytic Domain)"/>
    <property type="match status" value="1"/>
</dbReference>
<dbReference type="GO" id="GO:0005794">
    <property type="term" value="C:Golgi apparatus"/>
    <property type="evidence" value="ECO:0007669"/>
    <property type="project" value="TreeGrafter"/>
</dbReference>
<evidence type="ECO:0000256" key="2">
    <source>
        <dbReference type="ARBA" id="ARBA00008721"/>
    </source>
</evidence>
<feature type="region of interest" description="Disordered" evidence="7">
    <location>
        <begin position="830"/>
        <end position="850"/>
    </location>
</feature>
<evidence type="ECO:0000256" key="5">
    <source>
        <dbReference type="ARBA" id="ARBA00022989"/>
    </source>
</evidence>
<evidence type="ECO:0000256" key="7">
    <source>
        <dbReference type="SAM" id="MobiDB-lite"/>
    </source>
</evidence>
<organism evidence="10 11">
    <name type="scientific">Extremus antarcticus</name>
    <dbReference type="NCBI Taxonomy" id="702011"/>
    <lineage>
        <taxon>Eukaryota</taxon>
        <taxon>Fungi</taxon>
        <taxon>Dikarya</taxon>
        <taxon>Ascomycota</taxon>
        <taxon>Pezizomycotina</taxon>
        <taxon>Dothideomycetes</taxon>
        <taxon>Dothideomycetidae</taxon>
        <taxon>Mycosphaerellales</taxon>
        <taxon>Extremaceae</taxon>
        <taxon>Extremus</taxon>
    </lineage>
</organism>
<evidence type="ECO:0000256" key="6">
    <source>
        <dbReference type="ARBA" id="ARBA00023136"/>
    </source>
</evidence>
<dbReference type="Pfam" id="PF03381">
    <property type="entry name" value="CDC50"/>
    <property type="match status" value="1"/>
</dbReference>
<dbReference type="CDD" id="cd04275">
    <property type="entry name" value="ZnMc_pappalysin_like"/>
    <property type="match status" value="1"/>
</dbReference>
<keyword evidence="11" id="KW-1185">Reference proteome</keyword>
<feature type="transmembrane region" description="Helical" evidence="8">
    <location>
        <begin position="50"/>
        <end position="71"/>
    </location>
</feature>
<dbReference type="AlphaFoldDB" id="A0AAJ0GD07"/>
<dbReference type="Proteomes" id="UP001271007">
    <property type="component" value="Unassembled WGS sequence"/>
</dbReference>
<dbReference type="InterPro" id="IPR005045">
    <property type="entry name" value="CDC50/LEM3_fam"/>
</dbReference>
<protein>
    <submittedName>
        <fullName evidence="10">Alkylphosphocholine resistance protein lem3</fullName>
    </submittedName>
</protein>
<evidence type="ECO:0000256" key="8">
    <source>
        <dbReference type="SAM" id="Phobius"/>
    </source>
</evidence>
<evidence type="ECO:0000256" key="1">
    <source>
        <dbReference type="ARBA" id="ARBA00004141"/>
    </source>
</evidence>
<dbReference type="EMBL" id="JAWDJX010000010">
    <property type="protein sequence ID" value="KAK3055036.1"/>
    <property type="molecule type" value="Genomic_DNA"/>
</dbReference>
<evidence type="ECO:0000259" key="9">
    <source>
        <dbReference type="Pfam" id="PF05572"/>
    </source>
</evidence>
<dbReference type="InterPro" id="IPR008754">
    <property type="entry name" value="Peptidase_M43"/>
</dbReference>
<feature type="domain" description="Peptidase M43 pregnancy-associated plasma-A" evidence="9">
    <location>
        <begin position="743"/>
        <end position="884"/>
    </location>
</feature>